<comment type="caution">
    <text evidence="2">The sequence shown here is derived from an EMBL/GenBank/DDBJ whole genome shotgun (WGS) entry which is preliminary data.</text>
</comment>
<dbReference type="OrthoDB" id="9799365at2"/>
<keyword evidence="1" id="KW-0732">Signal</keyword>
<evidence type="ECO:0000313" key="3">
    <source>
        <dbReference type="Proteomes" id="UP000439113"/>
    </source>
</evidence>
<dbReference type="EMBL" id="WNKS01000001">
    <property type="protein sequence ID" value="MTV29546.1"/>
    <property type="molecule type" value="Genomic_DNA"/>
</dbReference>
<dbReference type="Proteomes" id="UP000439113">
    <property type="component" value="Unassembled WGS sequence"/>
</dbReference>
<gene>
    <name evidence="2" type="ORF">GJ654_00915</name>
</gene>
<sequence>MKRIILATLFCIFSGSVFAADPLPSWNDGAAKQSLIAFVTKVTTAGSPDFVPPDERIATFDNDGTLWSEQPAPVQLFFALDRVKALAPQHPEWNAREPFASLLKGDLNTARAGGDHAILDLVMATHTGMTDDEFEQIVKDWIATAKNPKTGKLFTDMTYQPMIEALAYLRANGFKNFIVSGGGIEFMRPWAQRVYGIPPEQVVGSSIKTKFEWRDGKPVLVRLPELNFNDDKGGKPVGINQHIGRRPLMAFGNSDGDQQMLEYTQGGGGARFELLVLHDDAAREFAYGPARGLPDVKLGAFTSALDAHAKKDGWTVVSMKSDWNIVFPTDIVAVDILLQPDAVMLEHAAANNARLLSVYPKGFALDETHTPHITMLQCFVRKADLTSLYAAEEKVLAAAHVNAMKLEASKLYYIAAGGGLGVAGIVAQTTPELRKLQADIIAAAAPFNLRAGPIGAFTAAHDNPAVDAALIDYVSKFEQIGAGEHFNPHVSTGNAPTAYLDQMMVEPFEPFTFSPAGAAVYQLGPFGTAAKKLVQWDLKK</sequence>
<dbReference type="InterPro" id="IPR023214">
    <property type="entry name" value="HAD_sf"/>
</dbReference>
<organism evidence="2 3">
    <name type="scientific">Rhodoblastus acidophilus</name>
    <name type="common">Rhodopseudomonas acidophila</name>
    <dbReference type="NCBI Taxonomy" id="1074"/>
    <lineage>
        <taxon>Bacteria</taxon>
        <taxon>Pseudomonadati</taxon>
        <taxon>Pseudomonadota</taxon>
        <taxon>Alphaproteobacteria</taxon>
        <taxon>Hyphomicrobiales</taxon>
        <taxon>Rhodoblastaceae</taxon>
        <taxon>Rhodoblastus</taxon>
    </lineage>
</organism>
<dbReference type="AlphaFoldDB" id="A0A6N8DIG3"/>
<feature type="chain" id="PRO_5026802859" description="Haloacid dehalogenase-like hydrolase" evidence="1">
    <location>
        <begin position="20"/>
        <end position="540"/>
    </location>
</feature>
<feature type="signal peptide" evidence="1">
    <location>
        <begin position="1"/>
        <end position="19"/>
    </location>
</feature>
<evidence type="ECO:0000256" key="1">
    <source>
        <dbReference type="SAM" id="SignalP"/>
    </source>
</evidence>
<proteinExistence type="predicted"/>
<dbReference type="SUPFAM" id="SSF56784">
    <property type="entry name" value="HAD-like"/>
    <property type="match status" value="1"/>
</dbReference>
<dbReference type="Pfam" id="PF12710">
    <property type="entry name" value="HAD"/>
    <property type="match status" value="1"/>
</dbReference>
<accession>A0A6N8DIG3</accession>
<evidence type="ECO:0008006" key="4">
    <source>
        <dbReference type="Google" id="ProtNLM"/>
    </source>
</evidence>
<evidence type="ECO:0000313" key="2">
    <source>
        <dbReference type="EMBL" id="MTV29546.1"/>
    </source>
</evidence>
<reference evidence="2 3" key="1">
    <citation type="submission" date="2019-11" db="EMBL/GenBank/DDBJ databases">
        <title>Whole-genome sequence of a Rhodoblastus acidophilus DSM 142.</title>
        <authorList>
            <person name="Kyndt J.A."/>
            <person name="Meyer T.E."/>
        </authorList>
    </citation>
    <scope>NUCLEOTIDE SEQUENCE [LARGE SCALE GENOMIC DNA]</scope>
    <source>
        <strain evidence="2 3">DSM 142</strain>
    </source>
</reference>
<protein>
    <recommendedName>
        <fullName evidence="4">Haloacid dehalogenase-like hydrolase</fullName>
    </recommendedName>
</protein>
<name>A0A6N8DIG3_RHOAC</name>
<dbReference type="InterPro" id="IPR036412">
    <property type="entry name" value="HAD-like_sf"/>
</dbReference>
<dbReference type="Gene3D" id="3.40.50.1000">
    <property type="entry name" value="HAD superfamily/HAD-like"/>
    <property type="match status" value="1"/>
</dbReference>